<dbReference type="OrthoDB" id="425534at2759"/>
<evidence type="ECO:0000313" key="3">
    <source>
        <dbReference type="EMBL" id="VFT79993.1"/>
    </source>
</evidence>
<sequence>MQLLGLGAFVSVALCVTALEAQKINGWYPCSLRTFAKATPTLGPVVFDALGSSLGRVGDHKESSIASFFPSLKRGMSISTGASPPTRSAEGAEVTMALCHDGICKDATNATVMIFLKRLRANNTNTTGPKKTLWMLHGGPGASSVANHRDTGRSSRLTCSATQIETSGSPYKGEITVDNFATCAQDISIKLGDNGDSSMLATYSTTSAATDLSKLVSLLDKGKESCVYGVSFGTYLVERLMQFVGCNYWVTPKNLAKQIFFGEIANQGLHFGRRGLSTRKRMTAPMMFLMGKIDFENKLILNSARMTGTPT</sequence>
<name>A0A485KDK0_9STRA</name>
<dbReference type="Gene3D" id="3.40.50.1820">
    <property type="entry name" value="alpha/beta hydrolase"/>
    <property type="match status" value="1"/>
</dbReference>
<proteinExistence type="predicted"/>
<evidence type="ECO:0000313" key="2">
    <source>
        <dbReference type="EMBL" id="KAF0716522.1"/>
    </source>
</evidence>
<reference evidence="3 4" key="1">
    <citation type="submission" date="2019-03" db="EMBL/GenBank/DDBJ databases">
        <authorList>
            <person name="Gaulin E."/>
            <person name="Dumas B."/>
        </authorList>
    </citation>
    <scope>NUCLEOTIDE SEQUENCE [LARGE SCALE GENOMIC DNA]</scope>
    <source>
        <strain evidence="3">CBS 568.67</strain>
    </source>
</reference>
<dbReference type="AlphaFoldDB" id="A0A485KDK0"/>
<feature type="chain" id="PRO_5036116024" evidence="1">
    <location>
        <begin position="22"/>
        <end position="311"/>
    </location>
</feature>
<keyword evidence="4" id="KW-1185">Reference proteome</keyword>
<dbReference type="EMBL" id="CAADRA010000393">
    <property type="protein sequence ID" value="VFT79993.1"/>
    <property type="molecule type" value="Genomic_DNA"/>
</dbReference>
<organism evidence="3 4">
    <name type="scientific">Aphanomyces stellatus</name>
    <dbReference type="NCBI Taxonomy" id="120398"/>
    <lineage>
        <taxon>Eukaryota</taxon>
        <taxon>Sar</taxon>
        <taxon>Stramenopiles</taxon>
        <taxon>Oomycota</taxon>
        <taxon>Saprolegniomycetes</taxon>
        <taxon>Saprolegniales</taxon>
        <taxon>Verrucalvaceae</taxon>
        <taxon>Aphanomyces</taxon>
    </lineage>
</organism>
<reference evidence="2" key="2">
    <citation type="submission" date="2019-06" db="EMBL/GenBank/DDBJ databases">
        <title>Genomics analysis of Aphanomyces spp. identifies a new class of oomycete effector associated with host adaptation.</title>
        <authorList>
            <person name="Gaulin E."/>
        </authorList>
    </citation>
    <scope>NUCLEOTIDE SEQUENCE</scope>
    <source>
        <strain evidence="2">CBS 578.67</strain>
    </source>
</reference>
<gene>
    <name evidence="3" type="primary">Aste57867_2804</name>
    <name evidence="2" type="ORF">As57867_002797</name>
    <name evidence="3" type="ORF">ASTE57867_2804</name>
</gene>
<keyword evidence="1" id="KW-0732">Signal</keyword>
<accession>A0A485KDK0</accession>
<evidence type="ECO:0000313" key="4">
    <source>
        <dbReference type="Proteomes" id="UP000332933"/>
    </source>
</evidence>
<dbReference type="InterPro" id="IPR029058">
    <property type="entry name" value="AB_hydrolase_fold"/>
</dbReference>
<feature type="signal peptide" evidence="1">
    <location>
        <begin position="1"/>
        <end position="21"/>
    </location>
</feature>
<dbReference type="SUPFAM" id="SSF53474">
    <property type="entry name" value="alpha/beta-Hydrolases"/>
    <property type="match status" value="1"/>
</dbReference>
<evidence type="ECO:0000256" key="1">
    <source>
        <dbReference type="SAM" id="SignalP"/>
    </source>
</evidence>
<protein>
    <submittedName>
        <fullName evidence="3">Aste57867_2804 protein</fullName>
    </submittedName>
</protein>
<dbReference type="Proteomes" id="UP000332933">
    <property type="component" value="Unassembled WGS sequence"/>
</dbReference>
<dbReference type="EMBL" id="VJMH01000393">
    <property type="protein sequence ID" value="KAF0716522.1"/>
    <property type="molecule type" value="Genomic_DNA"/>
</dbReference>